<organism evidence="1 2">
    <name type="scientific">Micromonospora coerulea</name>
    <dbReference type="NCBI Taxonomy" id="47856"/>
    <lineage>
        <taxon>Bacteria</taxon>
        <taxon>Bacillati</taxon>
        <taxon>Actinomycetota</taxon>
        <taxon>Actinomycetes</taxon>
        <taxon>Micromonosporales</taxon>
        <taxon>Micromonosporaceae</taxon>
        <taxon>Micromonospora</taxon>
    </lineage>
</organism>
<sequence>MLRVLAGLLIGALVLLTVRDGRLALQSRSSPRRPDAPDT</sequence>
<reference evidence="2" key="1">
    <citation type="journal article" date="2019" name="Int. J. Syst. Evol. Microbiol.">
        <title>The Global Catalogue of Microorganisms (GCM) 10K type strain sequencing project: providing services to taxonomists for standard genome sequencing and annotation.</title>
        <authorList>
            <consortium name="The Broad Institute Genomics Platform"/>
            <consortium name="The Broad Institute Genome Sequencing Center for Infectious Disease"/>
            <person name="Wu L."/>
            <person name="Ma J."/>
        </authorList>
    </citation>
    <scope>NUCLEOTIDE SEQUENCE [LARGE SCALE GENOMIC DNA]</scope>
    <source>
        <strain evidence="2">JCM 3175</strain>
    </source>
</reference>
<keyword evidence="2" id="KW-1185">Reference proteome</keyword>
<dbReference type="EMBL" id="BAABGU010000017">
    <property type="protein sequence ID" value="GAA4571877.1"/>
    <property type="molecule type" value="Genomic_DNA"/>
</dbReference>
<protein>
    <submittedName>
        <fullName evidence="1">Uncharacterized protein</fullName>
    </submittedName>
</protein>
<dbReference type="Proteomes" id="UP001500307">
    <property type="component" value="Unassembled WGS sequence"/>
</dbReference>
<gene>
    <name evidence="1" type="ORF">GCM10023176_33520</name>
</gene>
<evidence type="ECO:0000313" key="2">
    <source>
        <dbReference type="Proteomes" id="UP001500307"/>
    </source>
</evidence>
<comment type="caution">
    <text evidence="1">The sequence shown here is derived from an EMBL/GenBank/DDBJ whole genome shotgun (WGS) entry which is preliminary data.</text>
</comment>
<accession>A0ABP8SPA5</accession>
<proteinExistence type="predicted"/>
<name>A0ABP8SPA5_9ACTN</name>
<evidence type="ECO:0000313" key="1">
    <source>
        <dbReference type="EMBL" id="GAA4571877.1"/>
    </source>
</evidence>